<protein>
    <submittedName>
        <fullName evidence="1">Uncharacterized protein</fullName>
    </submittedName>
</protein>
<dbReference type="AlphaFoldDB" id="A0A382YVV2"/>
<dbReference type="EMBL" id="UINC01178924">
    <property type="protein sequence ID" value="SVD87344.1"/>
    <property type="molecule type" value="Genomic_DNA"/>
</dbReference>
<evidence type="ECO:0000313" key="1">
    <source>
        <dbReference type="EMBL" id="SVD87344.1"/>
    </source>
</evidence>
<sequence>MARDELTAAIDAAREAGRLILQFYGDDYHVRNKGEDPKAGKLSGKALRSADY</sequence>
<gene>
    <name evidence="1" type="ORF">METZ01_LOCUS440198</name>
</gene>
<proteinExistence type="predicted"/>
<name>A0A382YVV2_9ZZZZ</name>
<accession>A0A382YVV2</accession>
<organism evidence="1">
    <name type="scientific">marine metagenome</name>
    <dbReference type="NCBI Taxonomy" id="408172"/>
    <lineage>
        <taxon>unclassified sequences</taxon>
        <taxon>metagenomes</taxon>
        <taxon>ecological metagenomes</taxon>
    </lineage>
</organism>
<reference evidence="1" key="1">
    <citation type="submission" date="2018-05" db="EMBL/GenBank/DDBJ databases">
        <authorList>
            <person name="Lanie J.A."/>
            <person name="Ng W.-L."/>
            <person name="Kazmierczak K.M."/>
            <person name="Andrzejewski T.M."/>
            <person name="Davidsen T.M."/>
            <person name="Wayne K.J."/>
            <person name="Tettelin H."/>
            <person name="Glass J.I."/>
            <person name="Rusch D."/>
            <person name="Podicherti R."/>
            <person name="Tsui H.-C.T."/>
            <person name="Winkler M.E."/>
        </authorList>
    </citation>
    <scope>NUCLEOTIDE SEQUENCE</scope>
</reference>
<feature type="non-terminal residue" evidence="1">
    <location>
        <position position="52"/>
    </location>
</feature>